<dbReference type="InterPro" id="IPR050109">
    <property type="entry name" value="HTH-type_TetR-like_transc_reg"/>
</dbReference>
<keyword evidence="3" id="KW-0804">Transcription</keyword>
<feature type="domain" description="HTH tetR-type" evidence="5">
    <location>
        <begin position="24"/>
        <end position="84"/>
    </location>
</feature>
<dbReference type="AlphaFoldDB" id="A0A1H9WWF2"/>
<dbReference type="Proteomes" id="UP000199352">
    <property type="component" value="Unassembled WGS sequence"/>
</dbReference>
<dbReference type="InterPro" id="IPR009057">
    <property type="entry name" value="Homeodomain-like_sf"/>
</dbReference>
<evidence type="ECO:0000256" key="2">
    <source>
        <dbReference type="ARBA" id="ARBA00023125"/>
    </source>
</evidence>
<sequence length="206" mass="22661">MGNSGCDYAERMETLPTLREHKKAVTRRSLAAAALRLAVERGLDGVTVEDIADEAGVSRRTFSNYFTGKEDAVLAAERERTRALVALLEARPARERPWQALRAATAERYRAWPVPDVEWTAQLRLLRRHPSLLARQAADQVALERDLTAVLAAREPGLGEDVARLTAATFLATVRTGIALWLESAGTRPLPELVDGLLGRVRVEGT</sequence>
<keyword evidence="2 4" id="KW-0238">DNA-binding</keyword>
<dbReference type="Pfam" id="PF00440">
    <property type="entry name" value="TetR_N"/>
    <property type="match status" value="1"/>
</dbReference>
<dbReference type="Pfam" id="PF17754">
    <property type="entry name" value="TetR_C_14"/>
    <property type="match status" value="1"/>
</dbReference>
<keyword evidence="1" id="KW-0805">Transcription regulation</keyword>
<gene>
    <name evidence="6" type="ORF">SAMN05216188_1473</name>
</gene>
<evidence type="ECO:0000259" key="5">
    <source>
        <dbReference type="PROSITE" id="PS50977"/>
    </source>
</evidence>
<name>A0A1H9WWF2_9PSEU</name>
<dbReference type="GO" id="GO:0003700">
    <property type="term" value="F:DNA-binding transcription factor activity"/>
    <property type="evidence" value="ECO:0007669"/>
    <property type="project" value="TreeGrafter"/>
</dbReference>
<dbReference type="PANTHER" id="PTHR30055:SF238">
    <property type="entry name" value="MYCOFACTOCIN BIOSYNTHESIS TRANSCRIPTIONAL REGULATOR MFTR-RELATED"/>
    <property type="match status" value="1"/>
</dbReference>
<dbReference type="PROSITE" id="PS01081">
    <property type="entry name" value="HTH_TETR_1"/>
    <property type="match status" value="1"/>
</dbReference>
<accession>A0A1H9WWF2</accession>
<dbReference type="GO" id="GO:0000976">
    <property type="term" value="F:transcription cis-regulatory region binding"/>
    <property type="evidence" value="ECO:0007669"/>
    <property type="project" value="TreeGrafter"/>
</dbReference>
<dbReference type="EMBL" id="FOFR01000047">
    <property type="protein sequence ID" value="SES38017.1"/>
    <property type="molecule type" value="Genomic_DNA"/>
</dbReference>
<dbReference type="Gene3D" id="1.10.357.10">
    <property type="entry name" value="Tetracycline Repressor, domain 2"/>
    <property type="match status" value="1"/>
</dbReference>
<dbReference type="InterPro" id="IPR001647">
    <property type="entry name" value="HTH_TetR"/>
</dbReference>
<dbReference type="PRINTS" id="PR00455">
    <property type="entry name" value="HTHTETR"/>
</dbReference>
<protein>
    <submittedName>
        <fullName evidence="6">Transcriptional regulator, TetR family</fullName>
    </submittedName>
</protein>
<keyword evidence="7" id="KW-1185">Reference proteome</keyword>
<dbReference type="InterPro" id="IPR023772">
    <property type="entry name" value="DNA-bd_HTH_TetR-type_CS"/>
</dbReference>
<dbReference type="InterPro" id="IPR041347">
    <property type="entry name" value="MftR_C"/>
</dbReference>
<organism evidence="6 7">
    <name type="scientific">Lentzea xinjiangensis</name>
    <dbReference type="NCBI Taxonomy" id="402600"/>
    <lineage>
        <taxon>Bacteria</taxon>
        <taxon>Bacillati</taxon>
        <taxon>Actinomycetota</taxon>
        <taxon>Actinomycetes</taxon>
        <taxon>Pseudonocardiales</taxon>
        <taxon>Pseudonocardiaceae</taxon>
        <taxon>Lentzea</taxon>
    </lineage>
</organism>
<evidence type="ECO:0000256" key="1">
    <source>
        <dbReference type="ARBA" id="ARBA00023015"/>
    </source>
</evidence>
<evidence type="ECO:0000313" key="7">
    <source>
        <dbReference type="Proteomes" id="UP000199352"/>
    </source>
</evidence>
<dbReference type="PANTHER" id="PTHR30055">
    <property type="entry name" value="HTH-TYPE TRANSCRIPTIONAL REGULATOR RUTR"/>
    <property type="match status" value="1"/>
</dbReference>
<reference evidence="7" key="1">
    <citation type="submission" date="2016-10" db="EMBL/GenBank/DDBJ databases">
        <authorList>
            <person name="Varghese N."/>
            <person name="Submissions S."/>
        </authorList>
    </citation>
    <scope>NUCLEOTIDE SEQUENCE [LARGE SCALE GENOMIC DNA]</scope>
    <source>
        <strain evidence="7">CGMCC 4.3525</strain>
    </source>
</reference>
<evidence type="ECO:0000313" key="6">
    <source>
        <dbReference type="EMBL" id="SES38017.1"/>
    </source>
</evidence>
<feature type="DNA-binding region" description="H-T-H motif" evidence="4">
    <location>
        <begin position="47"/>
        <end position="66"/>
    </location>
</feature>
<dbReference type="PROSITE" id="PS50977">
    <property type="entry name" value="HTH_TETR_2"/>
    <property type="match status" value="1"/>
</dbReference>
<evidence type="ECO:0000256" key="4">
    <source>
        <dbReference type="PROSITE-ProRule" id="PRU00335"/>
    </source>
</evidence>
<evidence type="ECO:0000256" key="3">
    <source>
        <dbReference type="ARBA" id="ARBA00023163"/>
    </source>
</evidence>
<dbReference type="SUPFAM" id="SSF46689">
    <property type="entry name" value="Homeodomain-like"/>
    <property type="match status" value="1"/>
</dbReference>
<proteinExistence type="predicted"/>